<accession>A0A438H6G4</accession>
<evidence type="ECO:0000313" key="3">
    <source>
        <dbReference type="Proteomes" id="UP000288805"/>
    </source>
</evidence>
<dbReference type="AlphaFoldDB" id="A0A438H6G4"/>
<evidence type="ECO:0000313" key="2">
    <source>
        <dbReference type="EMBL" id="RVW80166.1"/>
    </source>
</evidence>
<reference evidence="2 3" key="1">
    <citation type="journal article" date="2018" name="PLoS Genet.">
        <title>Population sequencing reveals clonal diversity and ancestral inbreeding in the grapevine cultivar Chardonnay.</title>
        <authorList>
            <person name="Roach M.J."/>
            <person name="Johnson D.L."/>
            <person name="Bohlmann J."/>
            <person name="van Vuuren H.J."/>
            <person name="Jones S.J."/>
            <person name="Pretorius I.S."/>
            <person name="Schmidt S.A."/>
            <person name="Borneman A.R."/>
        </authorList>
    </citation>
    <scope>NUCLEOTIDE SEQUENCE [LARGE SCALE GENOMIC DNA]</scope>
    <source>
        <strain evidence="3">cv. Chardonnay</strain>
        <tissue evidence="2">Leaf</tissue>
    </source>
</reference>
<protein>
    <submittedName>
        <fullName evidence="2">Uncharacterized protein</fullName>
    </submittedName>
</protein>
<proteinExistence type="predicted"/>
<sequence>MKMMVPQVLELVGVQVILHKKKILILSIKVGCGTSGGSGGGGGTGKSTGGGGGVGGDYVSQADPDMSWAQGDENYYATQDTDHAYGNNEIIWKD</sequence>
<comment type="caution">
    <text evidence="2">The sequence shown here is derived from an EMBL/GenBank/DDBJ whole genome shotgun (WGS) entry which is preliminary data.</text>
</comment>
<name>A0A438H6G4_VITVI</name>
<dbReference type="EMBL" id="QGNW01000269">
    <property type="protein sequence ID" value="RVW80166.1"/>
    <property type="molecule type" value="Genomic_DNA"/>
</dbReference>
<feature type="region of interest" description="Disordered" evidence="1">
    <location>
        <begin position="36"/>
        <end position="56"/>
    </location>
</feature>
<organism evidence="2 3">
    <name type="scientific">Vitis vinifera</name>
    <name type="common">Grape</name>
    <dbReference type="NCBI Taxonomy" id="29760"/>
    <lineage>
        <taxon>Eukaryota</taxon>
        <taxon>Viridiplantae</taxon>
        <taxon>Streptophyta</taxon>
        <taxon>Embryophyta</taxon>
        <taxon>Tracheophyta</taxon>
        <taxon>Spermatophyta</taxon>
        <taxon>Magnoliopsida</taxon>
        <taxon>eudicotyledons</taxon>
        <taxon>Gunneridae</taxon>
        <taxon>Pentapetalae</taxon>
        <taxon>rosids</taxon>
        <taxon>Vitales</taxon>
        <taxon>Vitaceae</taxon>
        <taxon>Viteae</taxon>
        <taxon>Vitis</taxon>
    </lineage>
</organism>
<gene>
    <name evidence="2" type="ORF">CK203_054132</name>
</gene>
<evidence type="ECO:0000256" key="1">
    <source>
        <dbReference type="SAM" id="MobiDB-lite"/>
    </source>
</evidence>
<dbReference type="Proteomes" id="UP000288805">
    <property type="component" value="Unassembled WGS sequence"/>
</dbReference>